<dbReference type="GO" id="GO:0046872">
    <property type="term" value="F:metal ion binding"/>
    <property type="evidence" value="ECO:0007669"/>
    <property type="project" value="UniProtKB-KW"/>
</dbReference>
<evidence type="ECO:0000313" key="6">
    <source>
        <dbReference type="EMBL" id="KAJ5727078.1"/>
    </source>
</evidence>
<dbReference type="PANTHER" id="PTHR12001:SF44">
    <property type="entry name" value="GERANYLGERANYL PYROPHOSPHATE SYNTHASE"/>
    <property type="match status" value="1"/>
</dbReference>
<protein>
    <submittedName>
        <fullName evidence="6">Terpenoid synthase</fullName>
    </submittedName>
</protein>
<dbReference type="InterPro" id="IPR000092">
    <property type="entry name" value="Polyprenyl_synt"/>
</dbReference>
<evidence type="ECO:0000256" key="2">
    <source>
        <dbReference type="ARBA" id="ARBA00022679"/>
    </source>
</evidence>
<evidence type="ECO:0000256" key="4">
    <source>
        <dbReference type="ARBA" id="ARBA00022842"/>
    </source>
</evidence>
<keyword evidence="2 5" id="KW-0808">Transferase</keyword>
<dbReference type="GO" id="GO:0008299">
    <property type="term" value="P:isoprenoid biosynthetic process"/>
    <property type="evidence" value="ECO:0007669"/>
    <property type="project" value="InterPro"/>
</dbReference>
<keyword evidence="4" id="KW-0460">Magnesium</keyword>
<dbReference type="GO" id="GO:0043386">
    <property type="term" value="P:mycotoxin biosynthetic process"/>
    <property type="evidence" value="ECO:0007669"/>
    <property type="project" value="UniProtKB-ARBA"/>
</dbReference>
<comment type="caution">
    <text evidence="6">The sequence shown here is derived from an EMBL/GenBank/DDBJ whole genome shotgun (WGS) entry which is preliminary data.</text>
</comment>
<dbReference type="InterPro" id="IPR008949">
    <property type="entry name" value="Isoprenoid_synthase_dom_sf"/>
</dbReference>
<dbReference type="Pfam" id="PF00348">
    <property type="entry name" value="polyprenyl_synt"/>
    <property type="match status" value="1"/>
</dbReference>
<proteinExistence type="inferred from homology"/>
<gene>
    <name evidence="6" type="ORF">N7493_004898</name>
</gene>
<sequence>MGPYDYLLSHPGKNIRRQLIEAFKCWLLVPPPKAWRSSTMWSLCYIQLLYSSAVSYLLREPVRVLHTYEWSPFIFLECSMTLATTRFEIWFFQLFKSTCARRIDGSPFANIFLFSPHRVDDIQDNTLLRHGIPTAHHIFGTAQTINSANYVYFLALQEIQKLNNLAAINVFTEELLNLHRGQGKDLYWRDTLTCPTEDEYLDMVGDKTGGLFRLVVKLMQAGSPTNKDRVDLVNVMGLIFQICDDYLNLCDMTYGKNKGLYEDLTEWKFSFPIIHSIRSNPSSHRLISILK</sequence>
<accession>A0AAD6MW23</accession>
<reference evidence="6" key="2">
    <citation type="submission" date="2023-01" db="EMBL/GenBank/DDBJ databases">
        <authorList>
            <person name="Petersen C."/>
        </authorList>
    </citation>
    <scope>NUCLEOTIDE SEQUENCE</scope>
    <source>
        <strain evidence="6">IBT 17514</strain>
    </source>
</reference>
<reference evidence="6" key="1">
    <citation type="journal article" date="2023" name="IMA Fungus">
        <title>Comparative genomic study of the Penicillium genus elucidates a diverse pangenome and 15 lateral gene transfer events.</title>
        <authorList>
            <person name="Petersen C."/>
            <person name="Sorensen T."/>
            <person name="Nielsen M.R."/>
            <person name="Sondergaard T.E."/>
            <person name="Sorensen J.L."/>
            <person name="Fitzpatrick D.A."/>
            <person name="Frisvad J.C."/>
            <person name="Nielsen K.L."/>
        </authorList>
    </citation>
    <scope>NUCLEOTIDE SEQUENCE</scope>
    <source>
        <strain evidence="6">IBT 17514</strain>
    </source>
</reference>
<comment type="similarity">
    <text evidence="5">Belongs to the FPP/GGPP synthase family.</text>
</comment>
<dbReference type="PANTHER" id="PTHR12001">
    <property type="entry name" value="GERANYLGERANYL PYROPHOSPHATE SYNTHASE"/>
    <property type="match status" value="1"/>
</dbReference>
<evidence type="ECO:0000256" key="5">
    <source>
        <dbReference type="RuleBase" id="RU004466"/>
    </source>
</evidence>
<dbReference type="Proteomes" id="UP001215712">
    <property type="component" value="Unassembled WGS sequence"/>
</dbReference>
<dbReference type="Gene3D" id="1.10.600.10">
    <property type="entry name" value="Farnesyl Diphosphate Synthase"/>
    <property type="match status" value="1"/>
</dbReference>
<dbReference type="AlphaFoldDB" id="A0AAD6MW23"/>
<dbReference type="SUPFAM" id="SSF48576">
    <property type="entry name" value="Terpenoid synthases"/>
    <property type="match status" value="1"/>
</dbReference>
<evidence type="ECO:0000313" key="7">
    <source>
        <dbReference type="Proteomes" id="UP001215712"/>
    </source>
</evidence>
<evidence type="ECO:0000256" key="1">
    <source>
        <dbReference type="ARBA" id="ARBA00005179"/>
    </source>
</evidence>
<keyword evidence="3" id="KW-0479">Metal-binding</keyword>
<keyword evidence="7" id="KW-1185">Reference proteome</keyword>
<comment type="pathway">
    <text evidence="1">Secondary metabolite biosynthesis.</text>
</comment>
<dbReference type="GO" id="GO:0046165">
    <property type="term" value="P:alcohol biosynthetic process"/>
    <property type="evidence" value="ECO:0007669"/>
    <property type="project" value="UniProtKB-ARBA"/>
</dbReference>
<name>A0AAD6MW23_9EURO</name>
<dbReference type="GO" id="GO:0004659">
    <property type="term" value="F:prenyltransferase activity"/>
    <property type="evidence" value="ECO:0007669"/>
    <property type="project" value="InterPro"/>
</dbReference>
<evidence type="ECO:0000256" key="3">
    <source>
        <dbReference type="ARBA" id="ARBA00022723"/>
    </source>
</evidence>
<organism evidence="6 7">
    <name type="scientific">Penicillium malachiteum</name>
    <dbReference type="NCBI Taxonomy" id="1324776"/>
    <lineage>
        <taxon>Eukaryota</taxon>
        <taxon>Fungi</taxon>
        <taxon>Dikarya</taxon>
        <taxon>Ascomycota</taxon>
        <taxon>Pezizomycotina</taxon>
        <taxon>Eurotiomycetes</taxon>
        <taxon>Eurotiomycetidae</taxon>
        <taxon>Eurotiales</taxon>
        <taxon>Aspergillaceae</taxon>
        <taxon>Penicillium</taxon>
    </lineage>
</organism>
<dbReference type="PROSITE" id="PS00444">
    <property type="entry name" value="POLYPRENYL_SYNTHASE_2"/>
    <property type="match status" value="1"/>
</dbReference>
<dbReference type="InterPro" id="IPR033749">
    <property type="entry name" value="Polyprenyl_synt_CS"/>
</dbReference>
<dbReference type="EMBL" id="JAQJAN010000006">
    <property type="protein sequence ID" value="KAJ5727078.1"/>
    <property type="molecule type" value="Genomic_DNA"/>
</dbReference>